<sequence length="499" mass="52631">MRLHAVALAVIVASCAPPIAGSAEIALRPDDVRATAPRFDEGDEVERFDSPGGAFAIHFTRAGTHTVPLADADADGVPDFVQEVAATYDEALAFYVSLGLRAPLGDEGVPEGDGGDGRLDVYLVNFGGGSTGAFRRDVCTTTCIGHVVQENDFAGYGFASRRSAVRILASHELFHAVQAAYDADQSAVLGEGSAVWASEAFDPTLEDLEAFSDSYLGATDRSIEQSATGPVDPYTYGAGVFFEFLAERYGPELVVGVVRDVEDGARGVADPRWIDVLSSALERDHATTFEAAWLDHARWNLRTGRRADPEASYERGAMLAELAIEALPVPYADTRVRMLRGSSRSYRVTLGSRARVGVDLLEPMGREGATEGLFVLVTPETDGVIGATRTAPASEGPHWIDASEGESAIVTIVRALDEDDGAGRAPAMCIGSEVELAGCRDVMTMVDAGTPVDDAGMVTDAGIAPPTSSSGCDCTVARGGSSRGWLLALVLVAALRRRV</sequence>
<name>A0A0F6W233_9BACT</name>
<dbReference type="InterPro" id="IPR024038">
    <property type="entry name" value="MYXO-CTERM"/>
</dbReference>
<keyword evidence="3" id="KW-1185">Reference proteome</keyword>
<dbReference type="RefSeq" id="WP_053232585.1">
    <property type="nucleotide sequence ID" value="NZ_CP011125.1"/>
</dbReference>
<feature type="chain" id="PRO_5002511804" evidence="1">
    <location>
        <begin position="23"/>
        <end position="499"/>
    </location>
</feature>
<gene>
    <name evidence="2" type="ORF">DB32_002482</name>
</gene>
<dbReference type="KEGG" id="samy:DB32_002482"/>
<dbReference type="OrthoDB" id="2079373at2"/>
<accession>A0A0F6W233</accession>
<evidence type="ECO:0000313" key="2">
    <source>
        <dbReference type="EMBL" id="AKF05333.1"/>
    </source>
</evidence>
<evidence type="ECO:0000313" key="3">
    <source>
        <dbReference type="Proteomes" id="UP000034883"/>
    </source>
</evidence>
<dbReference type="NCBIfam" id="NF045524">
    <property type="entry name" value="MXAN_6640_HExxH"/>
    <property type="match status" value="1"/>
</dbReference>
<dbReference type="STRING" id="927083.DB32_002482"/>
<feature type="signal peptide" evidence="1">
    <location>
        <begin position="1"/>
        <end position="22"/>
    </location>
</feature>
<protein>
    <submittedName>
        <fullName evidence="2">Uncharacterized protein</fullName>
    </submittedName>
</protein>
<dbReference type="Proteomes" id="UP000034883">
    <property type="component" value="Chromosome"/>
</dbReference>
<organism evidence="2 3">
    <name type="scientific">Sandaracinus amylolyticus</name>
    <dbReference type="NCBI Taxonomy" id="927083"/>
    <lineage>
        <taxon>Bacteria</taxon>
        <taxon>Pseudomonadati</taxon>
        <taxon>Myxococcota</taxon>
        <taxon>Polyangia</taxon>
        <taxon>Polyangiales</taxon>
        <taxon>Sandaracinaceae</taxon>
        <taxon>Sandaracinus</taxon>
    </lineage>
</organism>
<dbReference type="EMBL" id="CP011125">
    <property type="protein sequence ID" value="AKF05333.1"/>
    <property type="molecule type" value="Genomic_DNA"/>
</dbReference>
<evidence type="ECO:0000256" key="1">
    <source>
        <dbReference type="SAM" id="SignalP"/>
    </source>
</evidence>
<dbReference type="PROSITE" id="PS51257">
    <property type="entry name" value="PROKAR_LIPOPROTEIN"/>
    <property type="match status" value="1"/>
</dbReference>
<reference evidence="2 3" key="1">
    <citation type="submission" date="2015-03" db="EMBL/GenBank/DDBJ databases">
        <title>Genome assembly of Sandaracinus amylolyticus DSM 53668.</title>
        <authorList>
            <person name="Sharma G."/>
            <person name="Subramanian S."/>
        </authorList>
    </citation>
    <scope>NUCLEOTIDE SEQUENCE [LARGE SCALE GENOMIC DNA]</scope>
    <source>
        <strain evidence="2 3">DSM 53668</strain>
    </source>
</reference>
<proteinExistence type="predicted"/>
<keyword evidence="1" id="KW-0732">Signal</keyword>
<dbReference type="NCBIfam" id="TIGR03901">
    <property type="entry name" value="MYXO-CTERM"/>
    <property type="match status" value="1"/>
</dbReference>
<dbReference type="AlphaFoldDB" id="A0A0F6W233"/>